<dbReference type="EMBL" id="LFXA01000010">
    <property type="protein sequence ID" value="KNB51247.1"/>
    <property type="molecule type" value="Genomic_DNA"/>
</dbReference>
<dbReference type="PRINTS" id="PR00081">
    <property type="entry name" value="GDHRDH"/>
</dbReference>
<dbReference type="AlphaFoldDB" id="A0A0K9XF17"/>
<organism evidence="3 4">
    <name type="scientific">Streptomyces caatingaensis</name>
    <dbReference type="NCBI Taxonomy" id="1678637"/>
    <lineage>
        <taxon>Bacteria</taxon>
        <taxon>Bacillati</taxon>
        <taxon>Actinomycetota</taxon>
        <taxon>Actinomycetes</taxon>
        <taxon>Kitasatosporales</taxon>
        <taxon>Streptomycetaceae</taxon>
        <taxon>Streptomyces</taxon>
    </lineage>
</organism>
<keyword evidence="2" id="KW-0560">Oxidoreductase</keyword>
<keyword evidence="4" id="KW-1185">Reference proteome</keyword>
<reference evidence="4" key="1">
    <citation type="submission" date="2015-07" db="EMBL/GenBank/DDBJ databases">
        <title>Draft genome sequence of Streptomyces sp. CMAA 1322, a bacterium isolated from Caatinga biome, from dry forest semiarid of Brazil.</title>
        <authorList>
            <person name="Santos S.N."/>
            <person name="Gacesa R."/>
            <person name="Taketani R.G."/>
            <person name="Long P.F."/>
            <person name="Melo I.S."/>
        </authorList>
    </citation>
    <scope>NUCLEOTIDE SEQUENCE [LARGE SCALE GENOMIC DNA]</scope>
    <source>
        <strain evidence="4">CMAA 1322</strain>
    </source>
</reference>
<dbReference type="FunFam" id="3.40.50.720:FF:000084">
    <property type="entry name" value="Short-chain dehydrogenase reductase"/>
    <property type="match status" value="1"/>
</dbReference>
<sequence length="250" mass="26542">MSGGPVRLGLDDKRVLVTGGTRGVGRATSLALARSGARVMACYRTDQDAAKRLESEPGWDPDRHRTLQADLFTPDGRTATAEVCRDQFGGLDILVNNLGTYAPLPFRELTDGDVARVLEENLTVHIQLTRSVLPLLADGAAIVNVGAGMAERGRAQHVHFTAAKAGLNGFVRSLSKELGGRGIRINTVAPGVVETERGIDLPPHVREGLLSSIPLRRFGTAREIAHTIAFLVSDAAGFVNGVTLHVDGGL</sequence>
<proteinExistence type="inferred from homology"/>
<evidence type="ECO:0000313" key="3">
    <source>
        <dbReference type="EMBL" id="KNB51247.1"/>
    </source>
</evidence>
<dbReference type="PATRIC" id="fig|1678637.3.peg.3628"/>
<dbReference type="GO" id="GO:0016491">
    <property type="term" value="F:oxidoreductase activity"/>
    <property type="evidence" value="ECO:0007669"/>
    <property type="project" value="UniProtKB-KW"/>
</dbReference>
<dbReference type="Proteomes" id="UP000037288">
    <property type="component" value="Unassembled WGS sequence"/>
</dbReference>
<evidence type="ECO:0000256" key="1">
    <source>
        <dbReference type="ARBA" id="ARBA00006484"/>
    </source>
</evidence>
<dbReference type="PANTHER" id="PTHR43639:SF1">
    <property type="entry name" value="SHORT-CHAIN DEHYDROGENASE_REDUCTASE FAMILY PROTEIN"/>
    <property type="match status" value="1"/>
</dbReference>
<dbReference type="SUPFAM" id="SSF51735">
    <property type="entry name" value="NAD(P)-binding Rossmann-fold domains"/>
    <property type="match status" value="1"/>
</dbReference>
<name>A0A0K9XF17_9ACTN</name>
<dbReference type="Pfam" id="PF13561">
    <property type="entry name" value="adh_short_C2"/>
    <property type="match status" value="1"/>
</dbReference>
<evidence type="ECO:0000313" key="4">
    <source>
        <dbReference type="Proteomes" id="UP000037288"/>
    </source>
</evidence>
<dbReference type="OrthoDB" id="3542748at2"/>
<evidence type="ECO:0008006" key="5">
    <source>
        <dbReference type="Google" id="ProtNLM"/>
    </source>
</evidence>
<accession>A0A0K9XF17</accession>
<dbReference type="STRING" id="1678637.AC230_16835"/>
<dbReference type="InterPro" id="IPR036291">
    <property type="entry name" value="NAD(P)-bd_dom_sf"/>
</dbReference>
<evidence type="ECO:0000256" key="2">
    <source>
        <dbReference type="ARBA" id="ARBA00023002"/>
    </source>
</evidence>
<dbReference type="CDD" id="cd05233">
    <property type="entry name" value="SDR_c"/>
    <property type="match status" value="1"/>
</dbReference>
<comment type="similarity">
    <text evidence="1">Belongs to the short-chain dehydrogenases/reductases (SDR) family.</text>
</comment>
<gene>
    <name evidence="3" type="ORF">AC230_16835</name>
</gene>
<dbReference type="PANTHER" id="PTHR43639">
    <property type="entry name" value="OXIDOREDUCTASE, SHORT-CHAIN DEHYDROGENASE/REDUCTASE FAMILY (AFU_ORTHOLOGUE AFUA_5G02870)"/>
    <property type="match status" value="1"/>
</dbReference>
<dbReference type="Gene3D" id="3.40.50.720">
    <property type="entry name" value="NAD(P)-binding Rossmann-like Domain"/>
    <property type="match status" value="1"/>
</dbReference>
<dbReference type="RefSeq" id="WP_049717075.1">
    <property type="nucleotide sequence ID" value="NZ_LFXA01000010.1"/>
</dbReference>
<protein>
    <recommendedName>
        <fullName evidence="5">Short-chain dehydrogenase</fullName>
    </recommendedName>
</protein>
<comment type="caution">
    <text evidence="3">The sequence shown here is derived from an EMBL/GenBank/DDBJ whole genome shotgun (WGS) entry which is preliminary data.</text>
</comment>
<dbReference type="InterPro" id="IPR002347">
    <property type="entry name" value="SDR_fam"/>
</dbReference>
<dbReference type="PRINTS" id="PR00080">
    <property type="entry name" value="SDRFAMILY"/>
</dbReference>